<feature type="domain" description="LAA1-like C-terminal TPR repeats" evidence="3">
    <location>
        <begin position="1923"/>
        <end position="2091"/>
    </location>
</feature>
<dbReference type="Pfam" id="PF25808">
    <property type="entry name" value="TPR_LAA1_C"/>
    <property type="match status" value="1"/>
</dbReference>
<dbReference type="InterPro" id="IPR040108">
    <property type="entry name" value="Laa1/Sip1/HEATR5"/>
</dbReference>
<feature type="compositionally biased region" description="Basic and acidic residues" evidence="2">
    <location>
        <begin position="1626"/>
        <end position="1640"/>
    </location>
</feature>
<feature type="region of interest" description="Disordered" evidence="2">
    <location>
        <begin position="1616"/>
        <end position="1640"/>
    </location>
</feature>
<dbReference type="SUPFAM" id="SSF48371">
    <property type="entry name" value="ARM repeat"/>
    <property type="match status" value="2"/>
</dbReference>
<evidence type="ECO:0000256" key="1">
    <source>
        <dbReference type="ARBA" id="ARBA00008304"/>
    </source>
</evidence>
<protein>
    <submittedName>
        <fullName evidence="4">Clathrin-coated vesicle protein</fullName>
    </submittedName>
</protein>
<feature type="compositionally biased region" description="Polar residues" evidence="2">
    <location>
        <begin position="1"/>
        <end position="12"/>
    </location>
</feature>
<dbReference type="FunFam" id="1.25.10.10:FF:001139">
    <property type="entry name" value="HEAT repeat containing 5a"/>
    <property type="match status" value="1"/>
</dbReference>
<feature type="region of interest" description="Disordered" evidence="2">
    <location>
        <begin position="1"/>
        <end position="24"/>
    </location>
</feature>
<dbReference type="GO" id="GO:0030139">
    <property type="term" value="C:endocytic vesicle"/>
    <property type="evidence" value="ECO:0007669"/>
    <property type="project" value="TreeGrafter"/>
</dbReference>
<dbReference type="GO" id="GO:0005794">
    <property type="term" value="C:Golgi apparatus"/>
    <property type="evidence" value="ECO:0007669"/>
    <property type="project" value="TreeGrafter"/>
</dbReference>
<reference evidence="4" key="1">
    <citation type="submission" date="2022-06" db="EMBL/GenBank/DDBJ databases">
        <authorList>
            <consortium name="SYNGENTA / RWTH Aachen University"/>
        </authorList>
    </citation>
    <scope>NUCLEOTIDE SEQUENCE</scope>
</reference>
<evidence type="ECO:0000313" key="4">
    <source>
        <dbReference type="EMBL" id="CAH7665924.1"/>
    </source>
</evidence>
<gene>
    <name evidence="4" type="ORF">PPACK8108_LOCUS218</name>
</gene>
<dbReference type="InterPro" id="IPR046837">
    <property type="entry name" value="Laa1/Sip1/HEATR5-like_HEAT"/>
</dbReference>
<dbReference type="Gene3D" id="1.25.10.10">
    <property type="entry name" value="Leucine-rich Repeat Variant"/>
    <property type="match status" value="1"/>
</dbReference>
<accession>A0AAV0AFZ5</accession>
<dbReference type="PANTHER" id="PTHR21663:SF0">
    <property type="entry name" value="HEAT REPEAT-CONTAINING PROTEIN 5B"/>
    <property type="match status" value="1"/>
</dbReference>
<comment type="caution">
    <text evidence="4">The sequence shown here is derived from an EMBL/GenBank/DDBJ whole genome shotgun (WGS) entry which is preliminary data.</text>
</comment>
<feature type="region of interest" description="Disordered" evidence="2">
    <location>
        <begin position="308"/>
        <end position="331"/>
    </location>
</feature>
<dbReference type="Proteomes" id="UP001153365">
    <property type="component" value="Unassembled WGS sequence"/>
</dbReference>
<evidence type="ECO:0000256" key="2">
    <source>
        <dbReference type="SAM" id="MobiDB-lite"/>
    </source>
</evidence>
<sequence>MGSKSPVESINSGRRGASLRAEPSPSGINLESLDFQSLAIATASDRGEIWLLKWLKGLEKKLDNFMEGSSKSPLVQIEADLIRLVTQPSTTSNPIPRPGRPIRNLIARNLVKIFNANDQRTPFDAVGSLLRVASSEASKNGSDITQYRIASFYVVAEILKAHGSQVMSQFMESVTVALKVIKSNTATPILRYQAILCLNSALLAGAKTLSPSDNIAKDTLKTLKTTLADKTFSIIRGTVECFLTILDNSISLLCSLSDIESHLSICFKGLEAVDYITRRSLSRLIASLLASTQVMGSAAINIVQTSTNSKSKKRDGQDDEEDPYPTTMTAEEKGKTLLSPEEMLLLLSIQYCKPNTSRQAKNGLIDAHATLLTLLGSSWVEQFYPEVLRHVVHHIGCGKSLPSSGSALSVVRHDILVSRKLASILLREVISVRLLSEQGQVSAIKEISSSIINKWPALMPTQQPPSKFSLVLALNEVNGLLKQVGSVTQSIQEVLYNPLIRLLGHPSYSVQIATALCLKTYCLIAPSKLSSTINHVLDLLHKDISHLGHPGGPSDVNKRAIGHAHGLSGLISIISLRPLYVSFDITPKAMSLAIQLLKESGNHELIISVIEIQVAWILVSALSSLGPGFIRLHLPQLLILWKNALPNPTAKETSNLQNRSESEWSFLLHIRECTLSAILSFLKNEGEKLMTLDIARRIANMLKNALSFLAEFEKKYPQTDHDPTIFASSKMSFTHRELLMRRRVFQCFIALSKISLASVESLQVQLLDITVALIADPEKYTGSLVQAAISASTGSFTSVWESVDGFSFGVTSLLTENECLNGNDLSADDPLNGTETGKLISDWQNRDLTEVAVASVLQQPCIESNEHDSLIVCAPQSSEGPMKTHAVTSVAPVATATIDSALELFVLYLPLVNSTQQAILLDKLSKFNQSGKLEKNPGRKMAILVNSVTALLLTTRMCMSSAFAGKTRQWESPIVNQMKDILREALVHPDTRLRSAAAETFGRACALGGNAFMLSQVQHCVTQIVNNTDPESRSGYALAFSQIYTQVGSLSAGAVLKTIVDVLMSLSADPHPSVHFWALKALSEVIHTAGLSYTPFLNSTVGMVVKLYCSESHELESGSISYVNFRAGLPSYQNFCKILNAIIGVLGPELSTSGQSKLLIQLLSEELNEELDEGIKVEALKSLQHFIMFSIESIDLPRLIQTLRKHLSSNRRTLKVASINSIYQLVQKNAPLMSKLGGDQLVVNLFSILDEDPTIEGVRDSIRSWLRQSADSNPAAWIDLCMRIVSRTTTAQAKAVIDVGQTSTFIDEESQGLDFDQASDSRNGEKIRNNSRWRTQLFALQCLHEVFLTVIRNKKLEHFNAQVARSKGFTNFRPLMISRVSDLIKMAFTASTATIMEIRLEGLNVLRDVIENFKRSSDIDFDESPLLEQHQAPIAAALTPAFSHDSFPEVLASAIQVCAVFVGSGVVKEIKKMGRILKLLTSALESCRESEVVSLGEMKEFSTTASIMIKTAVYAAWAEFQVTSIHEAYLNEVITPHLTLLCPLWVTSLREYARLKSEHDLTLATTANSSVIFENDQGDLGREISLPYYEKAWLKMMRATASLINTKNPTMLLALDGTGTSTSNGDDNKSHTKNNNEPRKEPTLHFHVLLGLVYEAAAKTASIGSDDPSSIAAQMIETALFSLEALLQIEVVGTEGLTKDDAIFGEICNLCYRLISTETARVQVLVVRCLMQLAFSCIGTKAVDSDSRAEIRLNQCLRVLVHLLKNAIPGLSSMAASQARKSPTQHASLLVVVFSACTDLADRSTESSREQIYGVLIGLYSELVREETTGMELVGPSLPALKNLVERAFFSNSSNPSLISQKGDSEVIIDVLHGFLAQTLTNAEEALKHLKDNRSSALVKVRKNILVGTLIFTSFPVTAKFSKQALEQYCVFLSNLIFNEETELSGTAIQCAKSLILSKCRSPKILQVVLSQLLPDVIEFIAKAADLKGVEEVADSAKVGILTEALKILGGVISSISSERRPQALAIFLPVYLLFLVEPASKFRQISISQVFQLASFDPNSFKEAMNSLEPEQRNSLEIGLRSSLSQQSGSRVGDNSGLSLGVGGINFRSNGGNSGGGSGGSGKVNGGPSIELKSFG</sequence>
<evidence type="ECO:0000259" key="3">
    <source>
        <dbReference type="Pfam" id="PF25808"/>
    </source>
</evidence>
<dbReference type="InterPro" id="IPR011989">
    <property type="entry name" value="ARM-like"/>
</dbReference>
<dbReference type="GO" id="GO:0016020">
    <property type="term" value="C:membrane"/>
    <property type="evidence" value="ECO:0007669"/>
    <property type="project" value="TreeGrafter"/>
</dbReference>
<comment type="similarity">
    <text evidence="1">Belongs to the HEATR5 family.</text>
</comment>
<feature type="compositionally biased region" description="Gly residues" evidence="2">
    <location>
        <begin position="2113"/>
        <end position="2126"/>
    </location>
</feature>
<dbReference type="GO" id="GO:0005829">
    <property type="term" value="C:cytosol"/>
    <property type="evidence" value="ECO:0007669"/>
    <property type="project" value="GOC"/>
</dbReference>
<dbReference type="GO" id="GO:0042147">
    <property type="term" value="P:retrograde transport, endosome to Golgi"/>
    <property type="evidence" value="ECO:0007669"/>
    <property type="project" value="TreeGrafter"/>
</dbReference>
<proteinExistence type="inferred from homology"/>
<dbReference type="GO" id="GO:0006897">
    <property type="term" value="P:endocytosis"/>
    <property type="evidence" value="ECO:0007669"/>
    <property type="project" value="TreeGrafter"/>
</dbReference>
<dbReference type="InterPro" id="IPR057981">
    <property type="entry name" value="TPR_LAA1-like_C"/>
</dbReference>
<dbReference type="Pfam" id="PF25468">
    <property type="entry name" value="HEAT_HEATR5A"/>
    <property type="match status" value="1"/>
</dbReference>
<feature type="region of interest" description="Disordered" evidence="2">
    <location>
        <begin position="2112"/>
        <end position="2137"/>
    </location>
</feature>
<name>A0AAV0AFZ5_PHAPC</name>
<dbReference type="Pfam" id="PF20210">
    <property type="entry name" value="Laa1_Sip1_HTR5"/>
    <property type="match status" value="1"/>
</dbReference>
<evidence type="ECO:0000313" key="5">
    <source>
        <dbReference type="Proteomes" id="UP001153365"/>
    </source>
</evidence>
<dbReference type="GO" id="GO:0008104">
    <property type="term" value="P:intracellular protein localization"/>
    <property type="evidence" value="ECO:0007669"/>
    <property type="project" value="TreeGrafter"/>
</dbReference>
<organism evidence="4 5">
    <name type="scientific">Phakopsora pachyrhizi</name>
    <name type="common">Asian soybean rust disease fungus</name>
    <dbReference type="NCBI Taxonomy" id="170000"/>
    <lineage>
        <taxon>Eukaryota</taxon>
        <taxon>Fungi</taxon>
        <taxon>Dikarya</taxon>
        <taxon>Basidiomycota</taxon>
        <taxon>Pucciniomycotina</taxon>
        <taxon>Pucciniomycetes</taxon>
        <taxon>Pucciniales</taxon>
        <taxon>Phakopsoraceae</taxon>
        <taxon>Phakopsora</taxon>
    </lineage>
</organism>
<dbReference type="PANTHER" id="PTHR21663">
    <property type="entry name" value="HYPOTHETICAL HEAT DOMAIN-CONTAINING"/>
    <property type="match status" value="1"/>
</dbReference>
<dbReference type="InterPro" id="IPR016024">
    <property type="entry name" value="ARM-type_fold"/>
</dbReference>
<keyword evidence="5" id="KW-1185">Reference proteome</keyword>
<dbReference type="EMBL" id="CALTRL010000014">
    <property type="protein sequence ID" value="CAH7665924.1"/>
    <property type="molecule type" value="Genomic_DNA"/>
</dbReference>